<reference evidence="1 2" key="2">
    <citation type="submission" date="2017-10" db="EMBL/GenBank/DDBJ databases">
        <title>Genome analyses suggest a sexual origin of heterokaryosis in a supposedly ancient asexual fungus.</title>
        <authorList>
            <person name="Corradi N."/>
            <person name="Sedzielewska K."/>
            <person name="Noel J."/>
            <person name="Charron P."/>
            <person name="Farinelli L."/>
            <person name="Marton T."/>
            <person name="Kruger M."/>
            <person name="Pelin A."/>
            <person name="Brachmann A."/>
            <person name="Corradi N."/>
        </authorList>
    </citation>
    <scope>NUCLEOTIDE SEQUENCE [LARGE SCALE GENOMIC DNA]</scope>
    <source>
        <strain evidence="1 2">A1</strain>
    </source>
</reference>
<sequence length="173" mass="20308">MAMPEAITSLIPIFNNFSGRAQLDLRYIFLDSKTDVRNLLNKYLLIFLLNYTPNELLAPFQAAIRSKERIKRLLLSFVHDLHVEIYNTIWKTRNSKFKEWKIFNNISKKTFQNYRRRQTHNSPPSKITHDDNLHNRLSIDVRIAMIDAPLSLPSCGFILPLQISFITYRGIIS</sequence>
<dbReference type="AlphaFoldDB" id="A0A2N0SF30"/>
<protein>
    <submittedName>
        <fullName evidence="1">Uncharacterized protein</fullName>
    </submittedName>
</protein>
<accession>A0A2N0SF30</accession>
<dbReference type="VEuPathDB" id="FungiDB:RhiirA1_450324"/>
<organism evidence="1 2">
    <name type="scientific">Rhizophagus irregularis</name>
    <dbReference type="NCBI Taxonomy" id="588596"/>
    <lineage>
        <taxon>Eukaryota</taxon>
        <taxon>Fungi</taxon>
        <taxon>Fungi incertae sedis</taxon>
        <taxon>Mucoromycota</taxon>
        <taxon>Glomeromycotina</taxon>
        <taxon>Glomeromycetes</taxon>
        <taxon>Glomerales</taxon>
        <taxon>Glomeraceae</taxon>
        <taxon>Rhizophagus</taxon>
    </lineage>
</organism>
<evidence type="ECO:0000313" key="1">
    <source>
        <dbReference type="EMBL" id="PKC74163.1"/>
    </source>
</evidence>
<evidence type="ECO:0000313" key="2">
    <source>
        <dbReference type="Proteomes" id="UP000232688"/>
    </source>
</evidence>
<dbReference type="Proteomes" id="UP000232688">
    <property type="component" value="Unassembled WGS sequence"/>
</dbReference>
<proteinExistence type="predicted"/>
<name>A0A2N0SF30_9GLOM</name>
<comment type="caution">
    <text evidence="1">The sequence shown here is derived from an EMBL/GenBank/DDBJ whole genome shotgun (WGS) entry which is preliminary data.</text>
</comment>
<reference evidence="1 2" key="1">
    <citation type="submission" date="2017-10" db="EMBL/GenBank/DDBJ databases">
        <title>Extensive intraspecific genome diversity in a model arbuscular mycorrhizal fungus.</title>
        <authorList>
            <person name="Chen E.C.H."/>
            <person name="Morin E."/>
            <person name="Baudet D."/>
            <person name="Noel J."/>
            <person name="Ndikumana S."/>
            <person name="Charron P."/>
            <person name="St-Onge C."/>
            <person name="Giorgi J."/>
            <person name="Grigoriev I.V."/>
            <person name="Roux C."/>
            <person name="Martin F.M."/>
            <person name="Corradi N."/>
        </authorList>
    </citation>
    <scope>NUCLEOTIDE SEQUENCE [LARGE SCALE GENOMIC DNA]</scope>
    <source>
        <strain evidence="1 2">A1</strain>
    </source>
</reference>
<gene>
    <name evidence="1" type="ORF">RhiirA1_450324</name>
</gene>
<dbReference type="EMBL" id="LLXH01000061">
    <property type="protein sequence ID" value="PKC74163.1"/>
    <property type="molecule type" value="Genomic_DNA"/>
</dbReference>